<protein>
    <submittedName>
        <fullName evidence="1">GD22097</fullName>
    </submittedName>
</protein>
<dbReference type="AlphaFoldDB" id="B4Q496"/>
<sequence>MCVLDYKFHILDNAFLVISPASIRPAIVRDLCSGRRTNGLINKKISREMRMMYGSRSGCVI</sequence>
<dbReference type="PANTHER" id="PTHR47412">
    <property type="entry name" value="FI01434P-RELATED"/>
    <property type="match status" value="1"/>
</dbReference>
<proteinExistence type="predicted"/>
<accession>B4Q496</accession>
<dbReference type="OrthoDB" id="9974378at2759"/>
<dbReference type="EMBL" id="CM000361">
    <property type="protein sequence ID" value="EDX04846.1"/>
    <property type="molecule type" value="Genomic_DNA"/>
</dbReference>
<dbReference type="STRING" id="7240.B4Q496"/>
<name>B4Q496_DROSI</name>
<dbReference type="HOGENOM" id="CLU_2925079_0_0_1"/>
<dbReference type="PANTHER" id="PTHR47412:SF1">
    <property type="entry name" value="FI01434P-RELATED"/>
    <property type="match status" value="1"/>
</dbReference>
<keyword evidence="2" id="KW-1185">Reference proteome</keyword>
<organism evidence="1 2">
    <name type="scientific">Drosophila simulans</name>
    <name type="common">Fruit fly</name>
    <dbReference type="NCBI Taxonomy" id="7240"/>
    <lineage>
        <taxon>Eukaryota</taxon>
        <taxon>Metazoa</taxon>
        <taxon>Ecdysozoa</taxon>
        <taxon>Arthropoda</taxon>
        <taxon>Hexapoda</taxon>
        <taxon>Insecta</taxon>
        <taxon>Pterygota</taxon>
        <taxon>Neoptera</taxon>
        <taxon>Endopterygota</taxon>
        <taxon>Diptera</taxon>
        <taxon>Brachycera</taxon>
        <taxon>Muscomorpha</taxon>
        <taxon>Ephydroidea</taxon>
        <taxon>Drosophilidae</taxon>
        <taxon>Drosophila</taxon>
        <taxon>Sophophora</taxon>
    </lineage>
</organism>
<gene>
    <name evidence="1" type="primary">Dsim\GD22097</name>
    <name evidence="1" type="ORF">Dsim_GD22097</name>
</gene>
<dbReference type="Proteomes" id="UP000000304">
    <property type="component" value="Chromosome 2L"/>
</dbReference>
<reference evidence="1 2" key="1">
    <citation type="journal article" date="2007" name="Nature">
        <title>Evolution of genes and genomes on the Drosophila phylogeny.</title>
        <authorList>
            <consortium name="Drosophila 12 Genomes Consortium"/>
            <person name="Clark A.G."/>
            <person name="Eisen M.B."/>
            <person name="Smith D.R."/>
            <person name="Bergman C.M."/>
            <person name="Oliver B."/>
            <person name="Markow T.A."/>
            <person name="Kaufman T.C."/>
            <person name="Kellis M."/>
            <person name="Gelbart W."/>
            <person name="Iyer V.N."/>
            <person name="Pollard D.A."/>
            <person name="Sackton T.B."/>
            <person name="Larracuente A.M."/>
            <person name="Singh N.D."/>
            <person name="Abad J.P."/>
            <person name="Abt D.N."/>
            <person name="Adryan B."/>
            <person name="Aguade M."/>
            <person name="Akashi H."/>
            <person name="Anderson W.W."/>
            <person name="Aquadro C.F."/>
            <person name="Ardell D.H."/>
            <person name="Arguello R."/>
            <person name="Artieri C.G."/>
            <person name="Barbash D.A."/>
            <person name="Barker D."/>
            <person name="Barsanti P."/>
            <person name="Batterham P."/>
            <person name="Batzoglou S."/>
            <person name="Begun D."/>
            <person name="Bhutkar A."/>
            <person name="Blanco E."/>
            <person name="Bosak S.A."/>
            <person name="Bradley R.K."/>
            <person name="Brand A.D."/>
            <person name="Brent M.R."/>
            <person name="Brooks A.N."/>
            <person name="Brown R.H."/>
            <person name="Butlin R.K."/>
            <person name="Caggese C."/>
            <person name="Calvi B.R."/>
            <person name="Bernardo de Carvalho A."/>
            <person name="Caspi A."/>
            <person name="Castrezana S."/>
            <person name="Celniker S.E."/>
            <person name="Chang J.L."/>
            <person name="Chapple C."/>
            <person name="Chatterji S."/>
            <person name="Chinwalla A."/>
            <person name="Civetta A."/>
            <person name="Clifton S.W."/>
            <person name="Comeron J.M."/>
            <person name="Costello J.C."/>
            <person name="Coyne J.A."/>
            <person name="Daub J."/>
            <person name="David R.G."/>
            <person name="Delcher A.L."/>
            <person name="Delehaunty K."/>
            <person name="Do C.B."/>
            <person name="Ebling H."/>
            <person name="Edwards K."/>
            <person name="Eickbush T."/>
            <person name="Evans J.D."/>
            <person name="Filipski A."/>
            <person name="Findeiss S."/>
            <person name="Freyhult E."/>
            <person name="Fulton L."/>
            <person name="Fulton R."/>
            <person name="Garcia A.C."/>
            <person name="Gardiner A."/>
            <person name="Garfield D.A."/>
            <person name="Garvin B.E."/>
            <person name="Gibson G."/>
            <person name="Gilbert D."/>
            <person name="Gnerre S."/>
            <person name="Godfrey J."/>
            <person name="Good R."/>
            <person name="Gotea V."/>
            <person name="Gravely B."/>
            <person name="Greenberg A.J."/>
            <person name="Griffiths-Jones S."/>
            <person name="Gross S."/>
            <person name="Guigo R."/>
            <person name="Gustafson E.A."/>
            <person name="Haerty W."/>
            <person name="Hahn M.W."/>
            <person name="Halligan D.L."/>
            <person name="Halpern A.L."/>
            <person name="Halter G.M."/>
            <person name="Han M.V."/>
            <person name="Heger A."/>
            <person name="Hillier L."/>
            <person name="Hinrichs A.S."/>
            <person name="Holmes I."/>
            <person name="Hoskins R.A."/>
            <person name="Hubisz M.J."/>
            <person name="Hultmark D."/>
            <person name="Huntley M.A."/>
            <person name="Jaffe D.B."/>
            <person name="Jagadeeshan S."/>
            <person name="Jeck W.R."/>
            <person name="Johnson J."/>
            <person name="Jones C.D."/>
            <person name="Jordan W.C."/>
            <person name="Karpen G.H."/>
            <person name="Kataoka E."/>
            <person name="Keightley P.D."/>
            <person name="Kheradpour P."/>
            <person name="Kirkness E.F."/>
            <person name="Koerich L.B."/>
            <person name="Kristiansen K."/>
            <person name="Kudrna D."/>
            <person name="Kulathinal R.J."/>
            <person name="Kumar S."/>
            <person name="Kwok R."/>
            <person name="Lander E."/>
            <person name="Langley C.H."/>
            <person name="Lapoint R."/>
            <person name="Lazzaro B.P."/>
            <person name="Lee S.J."/>
            <person name="Levesque L."/>
            <person name="Li R."/>
            <person name="Lin C.F."/>
            <person name="Lin M.F."/>
            <person name="Lindblad-Toh K."/>
            <person name="Llopart A."/>
            <person name="Long M."/>
            <person name="Low L."/>
            <person name="Lozovsky E."/>
            <person name="Lu J."/>
            <person name="Luo M."/>
            <person name="Machado C.A."/>
            <person name="Makalowski W."/>
            <person name="Marzo M."/>
            <person name="Matsuda M."/>
            <person name="Matzkin L."/>
            <person name="McAllister B."/>
            <person name="McBride C.S."/>
            <person name="McKernan B."/>
            <person name="McKernan K."/>
            <person name="Mendez-Lago M."/>
            <person name="Minx P."/>
            <person name="Mollenhauer M.U."/>
            <person name="Montooth K."/>
            <person name="Mount S.M."/>
            <person name="Mu X."/>
            <person name="Myers E."/>
            <person name="Negre B."/>
            <person name="Newfeld S."/>
            <person name="Nielsen R."/>
            <person name="Noor M.A."/>
            <person name="O'Grady P."/>
            <person name="Pachter L."/>
            <person name="Papaceit M."/>
            <person name="Parisi M.J."/>
            <person name="Parisi M."/>
            <person name="Parts L."/>
            <person name="Pedersen J.S."/>
            <person name="Pesole G."/>
            <person name="Phillippy A.M."/>
            <person name="Ponting C.P."/>
            <person name="Pop M."/>
            <person name="Porcelli D."/>
            <person name="Powell J.R."/>
            <person name="Prohaska S."/>
            <person name="Pruitt K."/>
            <person name="Puig M."/>
            <person name="Quesneville H."/>
            <person name="Ram K.R."/>
            <person name="Rand D."/>
            <person name="Rasmussen M.D."/>
            <person name="Reed L.K."/>
            <person name="Reenan R."/>
            <person name="Reily A."/>
            <person name="Remington K.A."/>
            <person name="Rieger T.T."/>
            <person name="Ritchie M.G."/>
            <person name="Robin C."/>
            <person name="Rogers Y.H."/>
            <person name="Rohde C."/>
            <person name="Rozas J."/>
            <person name="Rubenfield M.J."/>
            <person name="Ruiz A."/>
            <person name="Russo S."/>
            <person name="Salzberg S.L."/>
            <person name="Sanchez-Gracia A."/>
            <person name="Saranga D.J."/>
            <person name="Sato H."/>
            <person name="Schaeffer S.W."/>
            <person name="Schatz M.C."/>
            <person name="Schlenke T."/>
            <person name="Schwartz R."/>
            <person name="Segarra C."/>
            <person name="Singh R.S."/>
            <person name="Sirot L."/>
            <person name="Sirota M."/>
            <person name="Sisneros N.B."/>
            <person name="Smith C.D."/>
            <person name="Smith T.F."/>
            <person name="Spieth J."/>
            <person name="Stage D.E."/>
            <person name="Stark A."/>
            <person name="Stephan W."/>
            <person name="Strausberg R.L."/>
            <person name="Strempel S."/>
            <person name="Sturgill D."/>
            <person name="Sutton G."/>
            <person name="Sutton G.G."/>
            <person name="Tao W."/>
            <person name="Teichmann S."/>
            <person name="Tobari Y.N."/>
            <person name="Tomimura Y."/>
            <person name="Tsolas J.M."/>
            <person name="Valente V.L."/>
            <person name="Venter E."/>
            <person name="Venter J.C."/>
            <person name="Vicario S."/>
            <person name="Vieira F.G."/>
            <person name="Vilella A.J."/>
            <person name="Villasante A."/>
            <person name="Walenz B."/>
            <person name="Wang J."/>
            <person name="Wasserman M."/>
            <person name="Watts T."/>
            <person name="Wilson D."/>
            <person name="Wilson R.K."/>
            <person name="Wing R.A."/>
            <person name="Wolfner M.F."/>
            <person name="Wong A."/>
            <person name="Wong G.K."/>
            <person name="Wu C.I."/>
            <person name="Wu G."/>
            <person name="Yamamoto D."/>
            <person name="Yang H.P."/>
            <person name="Yang S.P."/>
            <person name="Yorke J.A."/>
            <person name="Yoshida K."/>
            <person name="Zdobnov E."/>
            <person name="Zhang P."/>
            <person name="Zhang Y."/>
            <person name="Zimin A.V."/>
            <person name="Baldwin J."/>
            <person name="Abdouelleil A."/>
            <person name="Abdulkadir J."/>
            <person name="Abebe A."/>
            <person name="Abera B."/>
            <person name="Abreu J."/>
            <person name="Acer S.C."/>
            <person name="Aftuck L."/>
            <person name="Alexander A."/>
            <person name="An P."/>
            <person name="Anderson E."/>
            <person name="Anderson S."/>
            <person name="Arachi H."/>
            <person name="Azer M."/>
            <person name="Bachantsang P."/>
            <person name="Barry A."/>
            <person name="Bayul T."/>
            <person name="Berlin A."/>
            <person name="Bessette D."/>
            <person name="Bloom T."/>
            <person name="Blye J."/>
            <person name="Boguslavskiy L."/>
            <person name="Bonnet C."/>
            <person name="Boukhgalter B."/>
            <person name="Bourzgui I."/>
            <person name="Brown A."/>
            <person name="Cahill P."/>
            <person name="Channer S."/>
            <person name="Cheshatsang Y."/>
            <person name="Chuda L."/>
            <person name="Citroen M."/>
            <person name="Collymore A."/>
            <person name="Cooke P."/>
            <person name="Costello M."/>
            <person name="D'Aco K."/>
            <person name="Daza R."/>
            <person name="De Haan G."/>
            <person name="DeGray S."/>
            <person name="DeMaso C."/>
            <person name="Dhargay N."/>
            <person name="Dooley K."/>
            <person name="Dooley E."/>
            <person name="Doricent M."/>
            <person name="Dorje P."/>
            <person name="Dorjee K."/>
            <person name="Dupes A."/>
            <person name="Elong R."/>
            <person name="Falk J."/>
            <person name="Farina A."/>
            <person name="Faro S."/>
            <person name="Ferguson D."/>
            <person name="Fisher S."/>
            <person name="Foley C.D."/>
            <person name="Franke A."/>
            <person name="Friedrich D."/>
            <person name="Gadbois L."/>
            <person name="Gearin G."/>
            <person name="Gearin C.R."/>
            <person name="Giannoukos G."/>
            <person name="Goode T."/>
            <person name="Graham J."/>
            <person name="Grandbois E."/>
            <person name="Grewal S."/>
            <person name="Gyaltsen K."/>
            <person name="Hafez N."/>
            <person name="Hagos B."/>
            <person name="Hall J."/>
            <person name="Henson C."/>
            <person name="Hollinger A."/>
            <person name="Honan T."/>
            <person name="Huard M.D."/>
            <person name="Hughes L."/>
            <person name="Hurhula B."/>
            <person name="Husby M.E."/>
            <person name="Kamat A."/>
            <person name="Kanga B."/>
            <person name="Kashin S."/>
            <person name="Khazanovich D."/>
            <person name="Kisner P."/>
            <person name="Lance K."/>
            <person name="Lara M."/>
            <person name="Lee W."/>
            <person name="Lennon N."/>
            <person name="Letendre F."/>
            <person name="LeVine R."/>
            <person name="Lipovsky A."/>
            <person name="Liu X."/>
            <person name="Liu J."/>
            <person name="Liu S."/>
            <person name="Lokyitsang T."/>
            <person name="Lokyitsang Y."/>
            <person name="Lubonja R."/>
            <person name="Lui A."/>
            <person name="MacDonald P."/>
            <person name="Magnisalis V."/>
            <person name="Maru K."/>
            <person name="Matthews C."/>
            <person name="McCusker W."/>
            <person name="McDonough S."/>
            <person name="Mehta T."/>
            <person name="Meldrim J."/>
            <person name="Meneus L."/>
            <person name="Mihai O."/>
            <person name="Mihalev A."/>
            <person name="Mihova T."/>
            <person name="Mittelman R."/>
            <person name="Mlenga V."/>
            <person name="Montmayeur A."/>
            <person name="Mulrain L."/>
            <person name="Navidi A."/>
            <person name="Naylor J."/>
            <person name="Negash T."/>
            <person name="Nguyen T."/>
            <person name="Nguyen N."/>
            <person name="Nicol R."/>
            <person name="Norbu C."/>
            <person name="Norbu N."/>
            <person name="Novod N."/>
            <person name="O'Neill B."/>
            <person name="Osman S."/>
            <person name="Markiewicz E."/>
            <person name="Oyono O.L."/>
            <person name="Patti C."/>
            <person name="Phunkhang P."/>
            <person name="Pierre F."/>
            <person name="Priest M."/>
            <person name="Raghuraman S."/>
            <person name="Rege F."/>
            <person name="Reyes R."/>
            <person name="Rise C."/>
            <person name="Rogov P."/>
            <person name="Ross K."/>
            <person name="Ryan E."/>
            <person name="Settipalli S."/>
            <person name="Shea T."/>
            <person name="Sherpa N."/>
            <person name="Shi L."/>
            <person name="Shih D."/>
            <person name="Sparrow T."/>
            <person name="Spaulding J."/>
            <person name="Stalker J."/>
            <person name="Stange-Thomann N."/>
            <person name="Stavropoulos S."/>
            <person name="Stone C."/>
            <person name="Strader C."/>
            <person name="Tesfaye S."/>
            <person name="Thomson T."/>
            <person name="Thoulutsang Y."/>
            <person name="Thoulutsang D."/>
            <person name="Topham K."/>
            <person name="Topping I."/>
            <person name="Tsamla T."/>
            <person name="Vassiliev H."/>
            <person name="Vo A."/>
            <person name="Wangchuk T."/>
            <person name="Wangdi T."/>
            <person name="Weiand M."/>
            <person name="Wilkinson J."/>
            <person name="Wilson A."/>
            <person name="Yadav S."/>
            <person name="Young G."/>
            <person name="Yu Q."/>
            <person name="Zembek L."/>
            <person name="Zhong D."/>
            <person name="Zimmer A."/>
            <person name="Zwirko Z."/>
            <person name="Jaffe D.B."/>
            <person name="Alvarez P."/>
            <person name="Brockman W."/>
            <person name="Butler J."/>
            <person name="Chin C."/>
            <person name="Gnerre S."/>
            <person name="Grabherr M."/>
            <person name="Kleber M."/>
            <person name="Mauceli E."/>
            <person name="MacCallum I."/>
        </authorList>
    </citation>
    <scope>NUCLEOTIDE SEQUENCE [LARGE SCALE GENOMIC DNA]</scope>
    <source>
        <strain evidence="2">white501</strain>
    </source>
</reference>
<evidence type="ECO:0000313" key="2">
    <source>
        <dbReference type="Proteomes" id="UP000000304"/>
    </source>
</evidence>
<evidence type="ECO:0000313" key="1">
    <source>
        <dbReference type="EMBL" id="EDX04846.1"/>
    </source>
</evidence>